<keyword evidence="5" id="KW-0720">Serine protease</keyword>
<dbReference type="PRINTS" id="PR00722">
    <property type="entry name" value="CHYMOTRYPSIN"/>
</dbReference>
<comment type="caution">
    <text evidence="7">The sequence shown here is derived from an EMBL/GenBank/DDBJ whole genome shotgun (WGS) entry which is preliminary data.</text>
</comment>
<gene>
    <name evidence="7" type="ORF">F4559_001687</name>
</gene>
<dbReference type="Pfam" id="PF00089">
    <property type="entry name" value="Trypsin"/>
    <property type="match status" value="1"/>
</dbReference>
<organism evidence="7 8">
    <name type="scientific">Saccharothrix violaceirubra</name>
    <dbReference type="NCBI Taxonomy" id="413306"/>
    <lineage>
        <taxon>Bacteria</taxon>
        <taxon>Bacillati</taxon>
        <taxon>Actinomycetota</taxon>
        <taxon>Actinomycetes</taxon>
        <taxon>Pseudonocardiales</taxon>
        <taxon>Pseudonocardiaceae</taxon>
        <taxon>Saccharothrix</taxon>
    </lineage>
</organism>
<dbReference type="PROSITE" id="PS50240">
    <property type="entry name" value="TRYPSIN_DOM"/>
    <property type="match status" value="1"/>
</dbReference>
<dbReference type="PANTHER" id="PTHR24276">
    <property type="entry name" value="POLYSERASE-RELATED"/>
    <property type="match status" value="1"/>
</dbReference>
<dbReference type="EMBL" id="JACHJS010000001">
    <property type="protein sequence ID" value="MBB4964328.1"/>
    <property type="molecule type" value="Genomic_DNA"/>
</dbReference>
<dbReference type="GO" id="GO:0005576">
    <property type="term" value="C:extracellular region"/>
    <property type="evidence" value="ECO:0007669"/>
    <property type="project" value="UniProtKB-SubCell"/>
</dbReference>
<dbReference type="InterPro" id="IPR001254">
    <property type="entry name" value="Trypsin_dom"/>
</dbReference>
<dbReference type="GO" id="GO:0051604">
    <property type="term" value="P:protein maturation"/>
    <property type="evidence" value="ECO:0007669"/>
    <property type="project" value="UniProtKB-ARBA"/>
</dbReference>
<dbReference type="RefSeq" id="WP_312865526.1">
    <property type="nucleotide sequence ID" value="NZ_BAABAI010000027.1"/>
</dbReference>
<dbReference type="InterPro" id="IPR043504">
    <property type="entry name" value="Peptidase_S1_PA_chymotrypsin"/>
</dbReference>
<dbReference type="FunFam" id="2.40.10.10:FF:000047">
    <property type="entry name" value="Trypsin eta"/>
    <property type="match status" value="1"/>
</dbReference>
<dbReference type="GO" id="GO:0004252">
    <property type="term" value="F:serine-type endopeptidase activity"/>
    <property type="evidence" value="ECO:0007669"/>
    <property type="project" value="InterPro"/>
</dbReference>
<evidence type="ECO:0000313" key="7">
    <source>
        <dbReference type="EMBL" id="MBB4964328.1"/>
    </source>
</evidence>
<keyword evidence="3" id="KW-0964">Secreted</keyword>
<keyword evidence="5" id="KW-0378">Hydrolase</keyword>
<dbReference type="CDD" id="cd00190">
    <property type="entry name" value="Tryp_SPc"/>
    <property type="match status" value="1"/>
</dbReference>
<dbReference type="GO" id="GO:0006508">
    <property type="term" value="P:proteolysis"/>
    <property type="evidence" value="ECO:0007669"/>
    <property type="project" value="UniProtKB-KW"/>
</dbReference>
<evidence type="ECO:0000259" key="6">
    <source>
        <dbReference type="PROSITE" id="PS50240"/>
    </source>
</evidence>
<evidence type="ECO:0000256" key="5">
    <source>
        <dbReference type="RuleBase" id="RU363034"/>
    </source>
</evidence>
<keyword evidence="5 7" id="KW-0645">Protease</keyword>
<dbReference type="PROSITE" id="PS00134">
    <property type="entry name" value="TRYPSIN_HIS"/>
    <property type="match status" value="1"/>
</dbReference>
<evidence type="ECO:0000313" key="8">
    <source>
        <dbReference type="Proteomes" id="UP000542674"/>
    </source>
</evidence>
<name>A0A7W7T0G7_9PSEU</name>
<feature type="domain" description="Peptidase S1" evidence="6">
    <location>
        <begin position="52"/>
        <end position="276"/>
    </location>
</feature>
<comment type="subcellular location">
    <subcellularLocation>
        <location evidence="1">Secreted</location>
    </subcellularLocation>
</comment>
<dbReference type="Gene3D" id="2.40.10.10">
    <property type="entry name" value="Trypsin-like serine proteases"/>
    <property type="match status" value="1"/>
</dbReference>
<evidence type="ECO:0000256" key="1">
    <source>
        <dbReference type="ARBA" id="ARBA00004613"/>
    </source>
</evidence>
<dbReference type="InterPro" id="IPR001314">
    <property type="entry name" value="Peptidase_S1A"/>
</dbReference>
<keyword evidence="8" id="KW-1185">Reference proteome</keyword>
<dbReference type="InterPro" id="IPR018114">
    <property type="entry name" value="TRYPSIN_HIS"/>
</dbReference>
<dbReference type="InterPro" id="IPR050430">
    <property type="entry name" value="Peptidase_S1"/>
</dbReference>
<dbReference type="PROSITE" id="PS00135">
    <property type="entry name" value="TRYPSIN_SER"/>
    <property type="match status" value="1"/>
</dbReference>
<evidence type="ECO:0000256" key="2">
    <source>
        <dbReference type="ARBA" id="ARBA00007664"/>
    </source>
</evidence>
<dbReference type="Proteomes" id="UP000542674">
    <property type="component" value="Unassembled WGS sequence"/>
</dbReference>
<dbReference type="PANTHER" id="PTHR24276:SF98">
    <property type="entry name" value="FI18310P1-RELATED"/>
    <property type="match status" value="1"/>
</dbReference>
<dbReference type="SUPFAM" id="SSF50494">
    <property type="entry name" value="Trypsin-like serine proteases"/>
    <property type="match status" value="1"/>
</dbReference>
<comment type="similarity">
    <text evidence="2">Belongs to the peptidase S1 family.</text>
</comment>
<keyword evidence="4" id="KW-1015">Disulfide bond</keyword>
<protein>
    <submittedName>
        <fullName evidence="7">Secreted trypsin-like serine protease</fullName>
    </submittedName>
</protein>
<proteinExistence type="inferred from homology"/>
<evidence type="ECO:0000256" key="4">
    <source>
        <dbReference type="ARBA" id="ARBA00023157"/>
    </source>
</evidence>
<dbReference type="InterPro" id="IPR009003">
    <property type="entry name" value="Peptidase_S1_PA"/>
</dbReference>
<dbReference type="SMART" id="SM00020">
    <property type="entry name" value="Tryp_SPc"/>
    <property type="match status" value="1"/>
</dbReference>
<evidence type="ECO:0000256" key="3">
    <source>
        <dbReference type="ARBA" id="ARBA00022525"/>
    </source>
</evidence>
<sequence>MDTTSTRKNTEEGMIMAETLRRLRSWLGLVVAAVLLPVAGVSAAAADPGATIVGGTRASTAQYPWVVYLATTSGYQYCGGTLVAPNKVLTAAHCTEDDVASSVLVVAGRDDKNSSAGTAARVTRIWIHPSFSSVTRGYDVSVLTLDRNLTQATLPVATAADANLYTAGTSTTILGWGTTRAGGQPSRYLLRASVPVTGDQTCSAGYGSQYKPQHMVCAGLPQGGVDTCQGDSGGPLVAGGKLIGVTSFGEGCASARYPGVYARVSSYETEIRQQLAS</sequence>
<reference evidence="7 8" key="1">
    <citation type="submission" date="2020-08" db="EMBL/GenBank/DDBJ databases">
        <title>Sequencing the genomes of 1000 actinobacteria strains.</title>
        <authorList>
            <person name="Klenk H.-P."/>
        </authorList>
    </citation>
    <scope>NUCLEOTIDE SEQUENCE [LARGE SCALE GENOMIC DNA]</scope>
    <source>
        <strain evidence="7 8">DSM 45084</strain>
    </source>
</reference>
<dbReference type="AlphaFoldDB" id="A0A7W7T0G7"/>
<accession>A0A7W7T0G7</accession>
<dbReference type="InterPro" id="IPR033116">
    <property type="entry name" value="TRYPSIN_SER"/>
</dbReference>